<gene>
    <name evidence="1" type="ORF">F4820DRAFT_448726</name>
</gene>
<organism evidence="1 2">
    <name type="scientific">Hypoxylon rubiginosum</name>
    <dbReference type="NCBI Taxonomy" id="110542"/>
    <lineage>
        <taxon>Eukaryota</taxon>
        <taxon>Fungi</taxon>
        <taxon>Dikarya</taxon>
        <taxon>Ascomycota</taxon>
        <taxon>Pezizomycotina</taxon>
        <taxon>Sordariomycetes</taxon>
        <taxon>Xylariomycetidae</taxon>
        <taxon>Xylariales</taxon>
        <taxon>Hypoxylaceae</taxon>
        <taxon>Hypoxylon</taxon>
    </lineage>
</organism>
<dbReference type="Proteomes" id="UP001497700">
    <property type="component" value="Unassembled WGS sequence"/>
</dbReference>
<name>A0ACB9Z0L8_9PEZI</name>
<reference evidence="1 2" key="1">
    <citation type="journal article" date="2022" name="New Phytol.">
        <title>Ecological generalism drives hyperdiversity of secondary metabolite gene clusters in xylarialean endophytes.</title>
        <authorList>
            <person name="Franco M.E.E."/>
            <person name="Wisecaver J.H."/>
            <person name="Arnold A.E."/>
            <person name="Ju Y.M."/>
            <person name="Slot J.C."/>
            <person name="Ahrendt S."/>
            <person name="Moore L.P."/>
            <person name="Eastman K.E."/>
            <person name="Scott K."/>
            <person name="Konkel Z."/>
            <person name="Mondo S.J."/>
            <person name="Kuo A."/>
            <person name="Hayes R.D."/>
            <person name="Haridas S."/>
            <person name="Andreopoulos B."/>
            <person name="Riley R."/>
            <person name="LaButti K."/>
            <person name="Pangilinan J."/>
            <person name="Lipzen A."/>
            <person name="Amirebrahimi M."/>
            <person name="Yan J."/>
            <person name="Adam C."/>
            <person name="Keymanesh K."/>
            <person name="Ng V."/>
            <person name="Louie K."/>
            <person name="Northen T."/>
            <person name="Drula E."/>
            <person name="Henrissat B."/>
            <person name="Hsieh H.M."/>
            <person name="Youens-Clark K."/>
            <person name="Lutzoni F."/>
            <person name="Miadlikowska J."/>
            <person name="Eastwood D.C."/>
            <person name="Hamelin R.C."/>
            <person name="Grigoriev I.V."/>
            <person name="U'Ren J.M."/>
        </authorList>
    </citation>
    <scope>NUCLEOTIDE SEQUENCE [LARGE SCALE GENOMIC DNA]</scope>
    <source>
        <strain evidence="1 2">CBS 119005</strain>
    </source>
</reference>
<keyword evidence="1" id="KW-0378">Hydrolase</keyword>
<sequence length="221" mass="23371">MKAAGVAKTALIIIDVQNGFLHPTHWGTSRSTPGCEENIALLLSAAREHNKKQGGGPSVVAICHVHHHSIYPDSLLHPGAQIEIDGQAVDAVQPLPFARPEPDEKIFIKNVNSSFIGTELEAYLRSQGVGQLIIAGLTTDHCVSTTTRMASNLRVVSTTGPDGGLDEGDIVLAGDACATFAKGGFDAETVHGVNLASLDGEFAQVEQTQDVLRVVFGYSHL</sequence>
<dbReference type="EMBL" id="MU393482">
    <property type="protein sequence ID" value="KAI4864705.1"/>
    <property type="molecule type" value="Genomic_DNA"/>
</dbReference>
<accession>A0ACB9Z0L8</accession>
<evidence type="ECO:0000313" key="2">
    <source>
        <dbReference type="Proteomes" id="UP001497700"/>
    </source>
</evidence>
<comment type="caution">
    <text evidence="1">The sequence shown here is derived from an EMBL/GenBank/DDBJ whole genome shotgun (WGS) entry which is preliminary data.</text>
</comment>
<keyword evidence="2" id="KW-1185">Reference proteome</keyword>
<proteinExistence type="predicted"/>
<protein>
    <submittedName>
        <fullName evidence="1">Isochorismatase hydrolase</fullName>
    </submittedName>
</protein>
<evidence type="ECO:0000313" key="1">
    <source>
        <dbReference type="EMBL" id="KAI4864705.1"/>
    </source>
</evidence>